<comment type="caution">
    <text evidence="8">The sequence shown here is derived from an EMBL/GenBank/DDBJ whole genome shotgun (WGS) entry which is preliminary data.</text>
</comment>
<dbReference type="GO" id="GO:0051603">
    <property type="term" value="P:proteolysis involved in protein catabolic process"/>
    <property type="evidence" value="ECO:0007669"/>
    <property type="project" value="TreeGrafter"/>
</dbReference>
<keyword evidence="9" id="KW-1185">Reference proteome</keyword>
<dbReference type="GO" id="GO:0004222">
    <property type="term" value="F:metalloendopeptidase activity"/>
    <property type="evidence" value="ECO:0007669"/>
    <property type="project" value="InterPro"/>
</dbReference>
<feature type="domain" description="Peptidase M48" evidence="7">
    <location>
        <begin position="75"/>
        <end position="265"/>
    </location>
</feature>
<dbReference type="PANTHER" id="PTHR22726">
    <property type="entry name" value="METALLOENDOPEPTIDASE OMA1"/>
    <property type="match status" value="1"/>
</dbReference>
<keyword evidence="4 6" id="KW-0862">Zinc</keyword>
<name>A0A4R6UP19_9GAMM</name>
<accession>A0A4R6UP19</accession>
<evidence type="ECO:0000256" key="6">
    <source>
        <dbReference type="RuleBase" id="RU003983"/>
    </source>
</evidence>
<keyword evidence="5 6" id="KW-0482">Metalloprotease</keyword>
<evidence type="ECO:0000256" key="4">
    <source>
        <dbReference type="ARBA" id="ARBA00022833"/>
    </source>
</evidence>
<reference evidence="8 9" key="1">
    <citation type="submission" date="2019-03" db="EMBL/GenBank/DDBJ databases">
        <title>Genomic Encyclopedia of Type Strains, Phase IV (KMG-IV): sequencing the most valuable type-strain genomes for metagenomic binning, comparative biology and taxonomic classification.</title>
        <authorList>
            <person name="Goeker M."/>
        </authorList>
    </citation>
    <scope>NUCLEOTIDE SEQUENCE [LARGE SCALE GENOMIC DNA]</scope>
    <source>
        <strain evidence="8 9">DSM 103792</strain>
    </source>
</reference>
<evidence type="ECO:0000256" key="2">
    <source>
        <dbReference type="ARBA" id="ARBA00022723"/>
    </source>
</evidence>
<dbReference type="AlphaFoldDB" id="A0A4R6UP19"/>
<evidence type="ECO:0000259" key="7">
    <source>
        <dbReference type="Pfam" id="PF01435"/>
    </source>
</evidence>
<evidence type="ECO:0000256" key="5">
    <source>
        <dbReference type="ARBA" id="ARBA00023049"/>
    </source>
</evidence>
<dbReference type="PANTHER" id="PTHR22726:SF1">
    <property type="entry name" value="METALLOENDOPEPTIDASE OMA1, MITOCHONDRIAL"/>
    <property type="match status" value="1"/>
</dbReference>
<dbReference type="EMBL" id="SNYM01000006">
    <property type="protein sequence ID" value="TDQ48701.1"/>
    <property type="molecule type" value="Genomic_DNA"/>
</dbReference>
<evidence type="ECO:0000313" key="9">
    <source>
        <dbReference type="Proteomes" id="UP000295375"/>
    </source>
</evidence>
<comment type="similarity">
    <text evidence="6">Belongs to the peptidase M48 family.</text>
</comment>
<dbReference type="Proteomes" id="UP000295375">
    <property type="component" value="Unassembled WGS sequence"/>
</dbReference>
<dbReference type="InterPro" id="IPR001915">
    <property type="entry name" value="Peptidase_M48"/>
</dbReference>
<evidence type="ECO:0000313" key="8">
    <source>
        <dbReference type="EMBL" id="TDQ48701.1"/>
    </source>
</evidence>
<dbReference type="GO" id="GO:0016020">
    <property type="term" value="C:membrane"/>
    <property type="evidence" value="ECO:0007669"/>
    <property type="project" value="TreeGrafter"/>
</dbReference>
<dbReference type="Gene3D" id="3.30.2010.10">
    <property type="entry name" value="Metalloproteases ('zincins'), catalytic domain"/>
    <property type="match status" value="1"/>
</dbReference>
<evidence type="ECO:0000256" key="1">
    <source>
        <dbReference type="ARBA" id="ARBA00022670"/>
    </source>
</evidence>
<keyword evidence="1 6" id="KW-0645">Protease</keyword>
<sequence>MRARLMLLLGCTLLLDGCGGLKGVRVGNYNLDPLLSAGQKVADAQEVSEPAEIDIGMHMAATLVGAAPLDNDETAQRYLNRIGRLLTLHSSRPQLPWKFGILRDDNINAFAAPGGYVFVTRGMLAQLESEAELAGVLAHEIAHVEQKHHLKAIQKDNLTGAAADILGAVSDHQISKSGGRYSGLKKDAVDKVVGASRVLYARGLDRDDEHAADTSAIALMSAAGYDPWAFVAVLQKLEARQSGDSGMALLLKTHPNPTARIASVSRQPQLAALDGQGQTLAERFRLHIK</sequence>
<dbReference type="Pfam" id="PF01435">
    <property type="entry name" value="Peptidase_M48"/>
    <property type="match status" value="1"/>
</dbReference>
<keyword evidence="2" id="KW-0479">Metal-binding</keyword>
<comment type="cofactor">
    <cofactor evidence="6">
        <name>Zn(2+)</name>
        <dbReference type="ChEBI" id="CHEBI:29105"/>
    </cofactor>
    <text evidence="6">Binds 1 zinc ion per subunit.</text>
</comment>
<evidence type="ECO:0000256" key="3">
    <source>
        <dbReference type="ARBA" id="ARBA00022801"/>
    </source>
</evidence>
<organism evidence="8 9">
    <name type="scientific">Permianibacter aggregans</name>
    <dbReference type="NCBI Taxonomy" id="1510150"/>
    <lineage>
        <taxon>Bacteria</taxon>
        <taxon>Pseudomonadati</taxon>
        <taxon>Pseudomonadota</taxon>
        <taxon>Gammaproteobacteria</taxon>
        <taxon>Pseudomonadales</taxon>
        <taxon>Pseudomonadaceae</taxon>
        <taxon>Permianibacter</taxon>
    </lineage>
</organism>
<protein>
    <submittedName>
        <fullName evidence="8">Peptidase M48-like protein</fullName>
    </submittedName>
</protein>
<proteinExistence type="inferred from homology"/>
<dbReference type="RefSeq" id="WP_157591201.1">
    <property type="nucleotide sequence ID" value="NZ_CP037953.1"/>
</dbReference>
<keyword evidence="3 6" id="KW-0378">Hydrolase</keyword>
<gene>
    <name evidence="8" type="ORF">EV696_106141</name>
</gene>
<dbReference type="GO" id="GO:0046872">
    <property type="term" value="F:metal ion binding"/>
    <property type="evidence" value="ECO:0007669"/>
    <property type="project" value="UniProtKB-KW"/>
</dbReference>
<dbReference type="InterPro" id="IPR051156">
    <property type="entry name" value="Mito/Outer_Membr_Metalloprot"/>
</dbReference>